<evidence type="ECO:0000313" key="2">
    <source>
        <dbReference type="EMBL" id="SDH98697.1"/>
    </source>
</evidence>
<feature type="signal peptide" evidence="1">
    <location>
        <begin position="1"/>
        <end position="17"/>
    </location>
</feature>
<protein>
    <recommendedName>
        <fullName evidence="4">Secreted protein</fullName>
    </recommendedName>
</protein>
<organism evidence="2 3">
    <name type="scientific">Winogradskyella thalassocola</name>
    <dbReference type="NCBI Taxonomy" id="262004"/>
    <lineage>
        <taxon>Bacteria</taxon>
        <taxon>Pseudomonadati</taxon>
        <taxon>Bacteroidota</taxon>
        <taxon>Flavobacteriia</taxon>
        <taxon>Flavobacteriales</taxon>
        <taxon>Flavobacteriaceae</taxon>
        <taxon>Winogradskyella</taxon>
    </lineage>
</organism>
<dbReference type="EMBL" id="FNCZ01000006">
    <property type="protein sequence ID" value="SDH98697.1"/>
    <property type="molecule type" value="Genomic_DNA"/>
</dbReference>
<reference evidence="3" key="1">
    <citation type="submission" date="2016-10" db="EMBL/GenBank/DDBJ databases">
        <authorList>
            <person name="Varghese N."/>
            <person name="Submissions S."/>
        </authorList>
    </citation>
    <scope>NUCLEOTIDE SEQUENCE [LARGE SCALE GENOMIC DNA]</scope>
    <source>
        <strain evidence="3">DSM 15363</strain>
    </source>
</reference>
<sequence>MKTLLFFLLVLPLTLLAQEQTNSEKFWEQLKSHCGNAYEGEITEGGKEGDGFTGEKLVMHVRSCDTNDIRVPFFVGENKSRTWVLHMNDEKIIRLKHDHRHEDGSEEDLTQYGGTSANKGLANLQMFPADAHTSEILPAASTNIWWFTIDETSLTYNLRRLGTDRLFTVRFDLTKTIETPDAPWGTED</sequence>
<evidence type="ECO:0000313" key="3">
    <source>
        <dbReference type="Proteomes" id="UP000199492"/>
    </source>
</evidence>
<evidence type="ECO:0008006" key="4">
    <source>
        <dbReference type="Google" id="ProtNLM"/>
    </source>
</evidence>
<feature type="chain" id="PRO_5011512321" description="Secreted protein" evidence="1">
    <location>
        <begin position="18"/>
        <end position="188"/>
    </location>
</feature>
<proteinExistence type="predicted"/>
<dbReference type="OrthoDB" id="1524207at2"/>
<evidence type="ECO:0000256" key="1">
    <source>
        <dbReference type="SAM" id="SignalP"/>
    </source>
</evidence>
<name>A0A1G8GWD0_9FLAO</name>
<keyword evidence="3" id="KW-1185">Reference proteome</keyword>
<dbReference type="RefSeq" id="WP_092469003.1">
    <property type="nucleotide sequence ID" value="NZ_FNCZ01000006.1"/>
</dbReference>
<dbReference type="Proteomes" id="UP000199492">
    <property type="component" value="Unassembled WGS sequence"/>
</dbReference>
<keyword evidence="1" id="KW-0732">Signal</keyword>
<accession>A0A1G8GWD0</accession>
<dbReference type="STRING" id="262004.SAMN04489796_10650"/>
<dbReference type="AlphaFoldDB" id="A0A1G8GWD0"/>
<gene>
    <name evidence="2" type="ORF">SAMN04489796_10650</name>
</gene>